<accession>B8E043</accession>
<dbReference type="RefSeq" id="WP_012583210.1">
    <property type="nucleotide sequence ID" value="NC_011661.1"/>
</dbReference>
<dbReference type="PANTHER" id="PTHR37507">
    <property type="entry name" value="SPORULATION PROTEIN YDCC"/>
    <property type="match status" value="1"/>
</dbReference>
<dbReference type="InParanoid" id="B8E043"/>
<dbReference type="PANTHER" id="PTHR37507:SF2">
    <property type="entry name" value="SPORULATION PROTEIN YDCC"/>
    <property type="match status" value="1"/>
</dbReference>
<dbReference type="EnsemblBacteria" id="ACK42126">
    <property type="protein sequence ID" value="ACK42126"/>
    <property type="gene ID" value="Dtur_0845"/>
</dbReference>
<evidence type="ECO:0000313" key="2">
    <source>
        <dbReference type="EMBL" id="ACK42126.1"/>
    </source>
</evidence>
<gene>
    <name evidence="2" type="ordered locus">Dtur_0845</name>
</gene>
<evidence type="ECO:0000313" key="3">
    <source>
        <dbReference type="Proteomes" id="UP000007719"/>
    </source>
</evidence>
<organism evidence="2 3">
    <name type="scientific">Dictyoglomus turgidum (strain DSM 6724 / Z-1310)</name>
    <dbReference type="NCBI Taxonomy" id="515635"/>
    <lineage>
        <taxon>Bacteria</taxon>
        <taxon>Pseudomonadati</taxon>
        <taxon>Dictyoglomota</taxon>
        <taxon>Dictyoglomia</taxon>
        <taxon>Dictyoglomales</taxon>
        <taxon>Dictyoglomaceae</taxon>
        <taxon>Dictyoglomus</taxon>
    </lineage>
</organism>
<dbReference type="Proteomes" id="UP000007719">
    <property type="component" value="Chromosome"/>
</dbReference>
<dbReference type="STRING" id="515635.Dtur_0845"/>
<dbReference type="EMBL" id="CP001251">
    <property type="protein sequence ID" value="ACK42126.1"/>
    <property type="molecule type" value="Genomic_DNA"/>
</dbReference>
<dbReference type="Gene3D" id="2.50.20.10">
    <property type="entry name" value="Lipoprotein localisation LolA/LolB/LppX"/>
    <property type="match status" value="1"/>
</dbReference>
<name>B8E043_DICTD</name>
<sequence length="330" mass="38423">MNKILSTTLVVLFFIPIFAIDPMEIIKNYGLNSGKISYEGIEVSILFDNPDFPKTSMAKVIANGKYMVRRDFLSPPFMLGRINIDDGKFQYDFDPKKNLVKISPSSTIFLNKDEINKRLNLIKKNFSTKLEREEVYLGRKVYVLTISSVYTKKVVLRLWIDKDKYIPLRIDKYNSDGVLIGRIMFVEIGFNPKLQNDLFDSNILKDKNVKMEETKLREEKLENASVPSELSLGYSLIKYYTIWERDDKFTHYFKYTDGLNDASLFKGLMPFKLPGKPTDIDNFHVFYDSNVLWKSISWVDGDNFYLLIGDFPKDYLSKIISTFIKDPVVK</sequence>
<dbReference type="Pfam" id="PF03888">
    <property type="entry name" value="MucB_RseB"/>
    <property type="match status" value="1"/>
</dbReference>
<dbReference type="AlphaFoldDB" id="B8E043"/>
<dbReference type="eggNOG" id="COG2834">
    <property type="taxonomic scope" value="Bacteria"/>
</dbReference>
<dbReference type="OrthoDB" id="9812627at2"/>
<dbReference type="HOGENOM" id="CLU_841279_0_0_0"/>
<evidence type="ECO:0000259" key="1">
    <source>
        <dbReference type="Pfam" id="PF03888"/>
    </source>
</evidence>
<dbReference type="KEGG" id="dtu:Dtur_0845"/>
<keyword evidence="3" id="KW-1185">Reference proteome</keyword>
<protein>
    <recommendedName>
        <fullName evidence="1">MucB/RseB N-terminal domain-containing protein</fullName>
    </recommendedName>
</protein>
<feature type="domain" description="MucB/RseB N-terminal" evidence="1">
    <location>
        <begin position="114"/>
        <end position="200"/>
    </location>
</feature>
<dbReference type="InterPro" id="IPR033434">
    <property type="entry name" value="MucB/RseB_N"/>
</dbReference>
<proteinExistence type="predicted"/>
<dbReference type="InterPro" id="IPR052944">
    <property type="entry name" value="Sporulation_related"/>
</dbReference>
<reference evidence="3" key="1">
    <citation type="journal article" date="2016" name="Front. Microbiol.">
        <title>The complete genome sequence of hyperthermophile Dictyoglomus turgidum DSM 6724 reveals a specialized carbohydrate fermentor.</title>
        <authorList>
            <person name="Brumm P.J."/>
            <person name="Gowda K."/>
            <person name="Robb F.T."/>
            <person name="Mead D.A."/>
        </authorList>
    </citation>
    <scope>NUCLEOTIDE SEQUENCE [LARGE SCALE GENOMIC DNA]</scope>
    <source>
        <strain evidence="3">DSM 6724 / Z-1310</strain>
    </source>
</reference>